<proteinExistence type="predicted"/>
<feature type="region of interest" description="Disordered" evidence="1">
    <location>
        <begin position="53"/>
        <end position="73"/>
    </location>
</feature>
<sequence>MKILSLLLILLASTVQAQTNYNRPTFNRPFPIPQVLQPHTPLLETYRDRYGNTQGRIQGRPFKTNKDRWGNTQGTIRGRSFSCTRGTYGNQTCNYQ</sequence>
<name>A0A0F9MCX4_9ZZZZ</name>
<gene>
    <name evidence="2" type="ORF">LCGC14_1105720</name>
</gene>
<organism evidence="2">
    <name type="scientific">marine sediment metagenome</name>
    <dbReference type="NCBI Taxonomy" id="412755"/>
    <lineage>
        <taxon>unclassified sequences</taxon>
        <taxon>metagenomes</taxon>
        <taxon>ecological metagenomes</taxon>
    </lineage>
</organism>
<dbReference type="AlphaFoldDB" id="A0A0F9MCX4"/>
<dbReference type="EMBL" id="LAZR01005014">
    <property type="protein sequence ID" value="KKN03644.1"/>
    <property type="molecule type" value="Genomic_DNA"/>
</dbReference>
<evidence type="ECO:0000256" key="1">
    <source>
        <dbReference type="SAM" id="MobiDB-lite"/>
    </source>
</evidence>
<protein>
    <submittedName>
        <fullName evidence="2">Uncharacterized protein</fullName>
    </submittedName>
</protein>
<evidence type="ECO:0000313" key="2">
    <source>
        <dbReference type="EMBL" id="KKN03644.1"/>
    </source>
</evidence>
<accession>A0A0F9MCX4</accession>
<reference evidence="2" key="1">
    <citation type="journal article" date="2015" name="Nature">
        <title>Complex archaea that bridge the gap between prokaryotes and eukaryotes.</title>
        <authorList>
            <person name="Spang A."/>
            <person name="Saw J.H."/>
            <person name="Jorgensen S.L."/>
            <person name="Zaremba-Niedzwiedzka K."/>
            <person name="Martijn J."/>
            <person name="Lind A.E."/>
            <person name="van Eijk R."/>
            <person name="Schleper C."/>
            <person name="Guy L."/>
            <person name="Ettema T.J."/>
        </authorList>
    </citation>
    <scope>NUCLEOTIDE SEQUENCE</scope>
</reference>
<comment type="caution">
    <text evidence="2">The sequence shown here is derived from an EMBL/GenBank/DDBJ whole genome shotgun (WGS) entry which is preliminary data.</text>
</comment>